<evidence type="ECO:0000313" key="5">
    <source>
        <dbReference type="EMBL" id="PVD26747.1"/>
    </source>
</evidence>
<dbReference type="GO" id="GO:0003676">
    <property type="term" value="F:nucleic acid binding"/>
    <property type="evidence" value="ECO:0007669"/>
    <property type="project" value="InterPro"/>
</dbReference>
<evidence type="ECO:0000256" key="2">
    <source>
        <dbReference type="SAM" id="MobiDB-lite"/>
    </source>
</evidence>
<keyword evidence="3" id="KW-1133">Transmembrane helix</keyword>
<sequence>MNIGNRHSANKEDEIDRLTARVRQLEMETASQPHRIQQSNILSTRTARPAALVCYWCEREGHREADCQHKQRYLRRQQARQRDGQRFSPITNSFYRRGGGRRGVQAAAINNISEDSSPTVTSVPYHRPLLAAPVAQPLPGGLVLVPTLTGAHHTSRYVRLANLTSSSVTLPARTVVATLQVVDNVVCQQGVTVDVGVNELIICNQSSSSPKVKVTDTPVVTCPDFDGTVSQHQRLQALLNKHVSGFARDSTDLGYTDAVFHRLRTTDEVPVALPYRRIAPHQLKEVQDHIKDLLDQKVIVESHSAYAAPIVIVRKKDGSVRLCVDYRRLNEKTVKDAYPLPRIQESFDALVGAQYFSTLDLASGYHQIAMHPDDRHKTAFTSTFGHVSWPTNGVVHRSTFHKDFRPSHVIISACKQSSARVMVVVLVVFTLLALNVLSVVLPSMLTSRCRGSHVSGLEQGEVVAPLCMPCEDRTSSGVVTFDDTDNGGKVCCPTNYFALVDMIDELYSDILREKLSEKRDESDNEWTFSETKEESGEVSELMFTTNSRKPLGHCMNEEQECKWSFVCMPE</sequence>
<dbReference type="InterPro" id="IPR043502">
    <property type="entry name" value="DNA/RNA_pol_sf"/>
</dbReference>
<dbReference type="Gene3D" id="3.10.10.10">
    <property type="entry name" value="HIV Type 1 Reverse Transcriptase, subunit A, domain 1"/>
    <property type="match status" value="1"/>
</dbReference>
<dbReference type="PANTHER" id="PTHR24559">
    <property type="entry name" value="TRANSPOSON TY3-I GAG-POL POLYPROTEIN"/>
    <property type="match status" value="1"/>
</dbReference>
<keyword evidence="1" id="KW-0479">Metal-binding</keyword>
<evidence type="ECO:0000313" key="6">
    <source>
        <dbReference type="Proteomes" id="UP000245119"/>
    </source>
</evidence>
<keyword evidence="1" id="KW-0862">Zinc</keyword>
<evidence type="ECO:0000256" key="3">
    <source>
        <dbReference type="SAM" id="Phobius"/>
    </source>
</evidence>
<accession>A0A2T7P000</accession>
<protein>
    <recommendedName>
        <fullName evidence="4">CCHC-type domain-containing protein</fullName>
    </recommendedName>
</protein>
<evidence type="ECO:0000256" key="1">
    <source>
        <dbReference type="PROSITE-ProRule" id="PRU00047"/>
    </source>
</evidence>
<evidence type="ECO:0000259" key="4">
    <source>
        <dbReference type="PROSITE" id="PS50158"/>
    </source>
</evidence>
<dbReference type="STRING" id="400727.A0A2T7P000"/>
<dbReference type="InterPro" id="IPR001878">
    <property type="entry name" value="Znf_CCHC"/>
</dbReference>
<dbReference type="EMBL" id="PZQS01000008">
    <property type="protein sequence ID" value="PVD26747.1"/>
    <property type="molecule type" value="Genomic_DNA"/>
</dbReference>
<dbReference type="PROSITE" id="PS50158">
    <property type="entry name" value="ZF_CCHC"/>
    <property type="match status" value="1"/>
</dbReference>
<dbReference type="AlphaFoldDB" id="A0A2T7P000"/>
<dbReference type="SUPFAM" id="SSF56672">
    <property type="entry name" value="DNA/RNA polymerases"/>
    <property type="match status" value="1"/>
</dbReference>
<feature type="region of interest" description="Disordered" evidence="2">
    <location>
        <begin position="521"/>
        <end position="540"/>
    </location>
</feature>
<feature type="region of interest" description="Disordered" evidence="2">
    <location>
        <begin position="77"/>
        <end position="101"/>
    </location>
</feature>
<dbReference type="Pfam" id="PF00078">
    <property type="entry name" value="RVT_1"/>
    <property type="match status" value="1"/>
</dbReference>
<dbReference type="PANTHER" id="PTHR24559:SF435">
    <property type="entry name" value="RIBONUCLEASE H"/>
    <property type="match status" value="1"/>
</dbReference>
<dbReference type="InterPro" id="IPR053134">
    <property type="entry name" value="RNA-dir_DNA_polymerase"/>
</dbReference>
<organism evidence="5 6">
    <name type="scientific">Pomacea canaliculata</name>
    <name type="common">Golden apple snail</name>
    <dbReference type="NCBI Taxonomy" id="400727"/>
    <lineage>
        <taxon>Eukaryota</taxon>
        <taxon>Metazoa</taxon>
        <taxon>Spiralia</taxon>
        <taxon>Lophotrochozoa</taxon>
        <taxon>Mollusca</taxon>
        <taxon>Gastropoda</taxon>
        <taxon>Caenogastropoda</taxon>
        <taxon>Architaenioglossa</taxon>
        <taxon>Ampullarioidea</taxon>
        <taxon>Ampullariidae</taxon>
        <taxon>Pomacea</taxon>
    </lineage>
</organism>
<dbReference type="InterPro" id="IPR000477">
    <property type="entry name" value="RT_dom"/>
</dbReference>
<feature type="domain" description="CCHC-type" evidence="4">
    <location>
        <begin position="54"/>
        <end position="67"/>
    </location>
</feature>
<proteinExistence type="predicted"/>
<dbReference type="GO" id="GO:0008270">
    <property type="term" value="F:zinc ion binding"/>
    <property type="evidence" value="ECO:0007669"/>
    <property type="project" value="UniProtKB-KW"/>
</dbReference>
<keyword evidence="3" id="KW-0812">Transmembrane</keyword>
<dbReference type="Proteomes" id="UP000245119">
    <property type="component" value="Linkage Group LG8"/>
</dbReference>
<reference evidence="5 6" key="1">
    <citation type="submission" date="2018-04" db="EMBL/GenBank/DDBJ databases">
        <title>The genome of golden apple snail Pomacea canaliculata provides insight into stress tolerance and invasive adaptation.</title>
        <authorList>
            <person name="Liu C."/>
            <person name="Liu B."/>
            <person name="Ren Y."/>
            <person name="Zhang Y."/>
            <person name="Wang H."/>
            <person name="Li S."/>
            <person name="Jiang F."/>
            <person name="Yin L."/>
            <person name="Zhang G."/>
            <person name="Qian W."/>
            <person name="Fan W."/>
        </authorList>
    </citation>
    <scope>NUCLEOTIDE SEQUENCE [LARGE SCALE GENOMIC DNA]</scope>
    <source>
        <strain evidence="5">SZHN2017</strain>
        <tissue evidence="5">Muscle</tissue>
    </source>
</reference>
<gene>
    <name evidence="5" type="ORF">C0Q70_14425</name>
</gene>
<feature type="transmembrane region" description="Helical" evidence="3">
    <location>
        <begin position="421"/>
        <end position="441"/>
    </location>
</feature>
<dbReference type="CDD" id="cd01647">
    <property type="entry name" value="RT_LTR"/>
    <property type="match status" value="1"/>
</dbReference>
<keyword evidence="3" id="KW-0472">Membrane</keyword>
<comment type="caution">
    <text evidence="5">The sequence shown here is derived from an EMBL/GenBank/DDBJ whole genome shotgun (WGS) entry which is preliminary data.</text>
</comment>
<keyword evidence="6" id="KW-1185">Reference proteome</keyword>
<name>A0A2T7P000_POMCA</name>
<keyword evidence="1" id="KW-0863">Zinc-finger</keyword>